<evidence type="ECO:0000313" key="8">
    <source>
        <dbReference type="Proteomes" id="UP000287857"/>
    </source>
</evidence>
<comment type="caution">
    <text evidence="7">The sequence shown here is derived from an EMBL/GenBank/DDBJ whole genome shotgun (WGS) entry which is preliminary data.</text>
</comment>
<feature type="domain" description="ABC-2 type transporter transmembrane" evidence="6">
    <location>
        <begin position="665"/>
        <end position="884"/>
    </location>
</feature>
<dbReference type="InterPro" id="IPR051328">
    <property type="entry name" value="T7SS_ABC-Transporter"/>
</dbReference>
<dbReference type="GO" id="GO:0016020">
    <property type="term" value="C:membrane"/>
    <property type="evidence" value="ECO:0007669"/>
    <property type="project" value="UniProtKB-SubCell"/>
</dbReference>
<feature type="transmembrane region" description="Helical" evidence="5">
    <location>
        <begin position="710"/>
        <end position="733"/>
    </location>
</feature>
<evidence type="ECO:0000256" key="5">
    <source>
        <dbReference type="SAM" id="Phobius"/>
    </source>
</evidence>
<keyword evidence="2 5" id="KW-0812">Transmembrane</keyword>
<evidence type="ECO:0000256" key="2">
    <source>
        <dbReference type="ARBA" id="ARBA00022692"/>
    </source>
</evidence>
<keyword evidence="4 5" id="KW-0472">Membrane</keyword>
<dbReference type="Gene3D" id="3.40.1710.10">
    <property type="entry name" value="abc type-2 transporter like domain"/>
    <property type="match status" value="1"/>
</dbReference>
<dbReference type="Proteomes" id="UP000287857">
    <property type="component" value="Unassembled WGS sequence"/>
</dbReference>
<keyword evidence="3 5" id="KW-1133">Transmembrane helix</keyword>
<comment type="subcellular location">
    <subcellularLocation>
        <location evidence="1">Membrane</location>
        <topology evidence="1">Multi-pass membrane protein</topology>
    </subcellularLocation>
</comment>
<evidence type="ECO:0000256" key="1">
    <source>
        <dbReference type="ARBA" id="ARBA00004141"/>
    </source>
</evidence>
<evidence type="ECO:0000259" key="6">
    <source>
        <dbReference type="Pfam" id="PF12698"/>
    </source>
</evidence>
<feature type="transmembrane region" description="Helical" evidence="5">
    <location>
        <begin position="20"/>
        <end position="42"/>
    </location>
</feature>
<dbReference type="Pfam" id="PF12698">
    <property type="entry name" value="ABC2_membrane_3"/>
    <property type="match status" value="2"/>
</dbReference>
<dbReference type="RefSeq" id="WP_125984398.1">
    <property type="nucleotide sequence ID" value="NZ_NGJS01000013.1"/>
</dbReference>
<dbReference type="PANTHER" id="PTHR43077:SF10">
    <property type="entry name" value="TRANSPORT PERMEASE PROTEIN"/>
    <property type="match status" value="1"/>
</dbReference>
<accession>A0A429ZWK0</accession>
<evidence type="ECO:0000256" key="3">
    <source>
        <dbReference type="ARBA" id="ARBA00022989"/>
    </source>
</evidence>
<dbReference type="PANTHER" id="PTHR43077">
    <property type="entry name" value="TRANSPORT PERMEASE YVFS-RELATED"/>
    <property type="match status" value="1"/>
</dbReference>
<feature type="transmembrane region" description="Helical" evidence="5">
    <location>
        <begin position="781"/>
        <end position="805"/>
    </location>
</feature>
<dbReference type="InterPro" id="IPR013525">
    <property type="entry name" value="ABC2_TM"/>
</dbReference>
<dbReference type="InterPro" id="IPR017500">
    <property type="entry name" value="Phage_infect_YhgE_N"/>
</dbReference>
<dbReference type="AlphaFoldDB" id="A0A429ZWK0"/>
<evidence type="ECO:0000313" key="7">
    <source>
        <dbReference type="EMBL" id="RST98139.1"/>
    </source>
</evidence>
<name>A0A429ZWK0_9ENTE</name>
<gene>
    <name evidence="7" type="ORF">CBF37_08895</name>
</gene>
<evidence type="ECO:0000256" key="4">
    <source>
        <dbReference type="ARBA" id="ARBA00023136"/>
    </source>
</evidence>
<sequence length="908" mass="101031">MKQRIGNVLELYRADWKRIFHNKLTLILMLALMIIPSLYAWFNIGALWDPYSNTSDIKIAVYSDDKTVDVMKHEVNIGDDMLKNLKKNHTLGWQFVDSKKALDQGVKSGKYYAGIYIPEDFSKNLTSFIQGDIKKPELVYSVNQKINAIAPKISDKGASTLQDTISSEFIGTVSETLFAELNKIGFDLDSNLPSIKKITSKILTLDDNIDVIDGYTKELVQFNNKMPEFKQKLDMANEFVGYIPELNQMTQKVVALNGKMPQIEETGGLVYKVQDRIPQIQNAGRQVAMIDGDFDKITGTMDQAIDEANKGLGIIQDTQKILPEVSQIAVTANKLVPQVSEDLNKVQESLPNIASGIDSGLQIVLIISGETAQITADISDLIANEKLTPDELNAIHTHLVKLSDRLTAQSNMIGHEIVLLKDLQALLGTNALDGIINKLTDLQLAINHTQQRVDYVLTNWDDITSSPDRIKEELSAISAEAANINNIISGIDISAVQSSVDDLISQVQDLLISAGNATQSIIDDNLIDRLDDLMTNTQGVIKEAVGFLEKYRQEMPAVQQEIHSANLLLNGNMNLIVGGINDGANFFTNDFPLLKQKMNLATFFINEQLPGIETDIRRTMGEVNEKAPKLESALGMAVDMVNNDWPNLKQGIQKASAKIREGQKDIDLTEVIKYLKADANKESNFLSSPVKLKTTEVYPIPNYGSASTPFYTALCIWVGAILFSSIATTKVYLDEKQQGRFTKRQQFLARFMTFLTVGFWQTFIVVLGNQFMIGAYTKEPFWNFIFAFIIGICFMTMVYVLVSLFDNLGKGIAIIILVLSISAGAGNFPIEMSGPFFRAINPYIPFTYAVRLLRESVGGIYWPNAVGSITVLVSVTVVFFIVGYVIYPKADRLFSKLNENLKEGRILH</sequence>
<dbReference type="OrthoDB" id="9811483at2"/>
<dbReference type="EMBL" id="NGJS01000013">
    <property type="protein sequence ID" value="RST98139.1"/>
    <property type="molecule type" value="Genomic_DNA"/>
</dbReference>
<reference evidence="7 8" key="1">
    <citation type="submission" date="2017-05" db="EMBL/GenBank/DDBJ databases">
        <title>Vagococcus spp. assemblies.</title>
        <authorList>
            <person name="Gulvik C.A."/>
        </authorList>
    </citation>
    <scope>NUCLEOTIDE SEQUENCE [LARGE SCALE GENOMIC DNA]</scope>
    <source>
        <strain evidence="7 8">SS1995</strain>
    </source>
</reference>
<feature type="domain" description="ABC-2 type transporter transmembrane" evidence="6">
    <location>
        <begin position="25"/>
        <end position="169"/>
    </location>
</feature>
<proteinExistence type="predicted"/>
<feature type="transmembrane region" description="Helical" evidence="5">
    <location>
        <begin position="860"/>
        <end position="887"/>
    </location>
</feature>
<protein>
    <recommendedName>
        <fullName evidence="6">ABC-2 type transporter transmembrane domain-containing protein</fullName>
    </recommendedName>
</protein>
<keyword evidence="8" id="KW-1185">Reference proteome</keyword>
<organism evidence="7 8">
    <name type="scientific">Vagococcus vulneris</name>
    <dbReference type="NCBI Taxonomy" id="1977869"/>
    <lineage>
        <taxon>Bacteria</taxon>
        <taxon>Bacillati</taxon>
        <taxon>Bacillota</taxon>
        <taxon>Bacilli</taxon>
        <taxon>Lactobacillales</taxon>
        <taxon>Enterococcaceae</taxon>
        <taxon>Vagococcus</taxon>
    </lineage>
</organism>
<feature type="transmembrane region" description="Helical" evidence="5">
    <location>
        <begin position="754"/>
        <end position="775"/>
    </location>
</feature>
<dbReference type="GO" id="GO:0140359">
    <property type="term" value="F:ABC-type transporter activity"/>
    <property type="evidence" value="ECO:0007669"/>
    <property type="project" value="InterPro"/>
</dbReference>
<dbReference type="InterPro" id="IPR017501">
    <property type="entry name" value="Phage_infect_YhgE_C"/>
</dbReference>
<feature type="transmembrane region" description="Helical" evidence="5">
    <location>
        <begin position="812"/>
        <end position="830"/>
    </location>
</feature>
<dbReference type="NCBIfam" id="TIGR03061">
    <property type="entry name" value="pip_yhgE_Nterm"/>
    <property type="match status" value="1"/>
</dbReference>
<dbReference type="NCBIfam" id="TIGR03062">
    <property type="entry name" value="pip_yhgE_Cterm"/>
    <property type="match status" value="1"/>
</dbReference>